<dbReference type="PROSITE" id="PS60003">
    <property type="entry name" value="PHOSPHOKETOLASE_2"/>
    <property type="match status" value="1"/>
</dbReference>
<reference evidence="8 9" key="1">
    <citation type="submission" date="2017-06" db="EMBL/GenBank/DDBJ databases">
        <authorList>
            <person name="Kim H.J."/>
            <person name="Triplett B.A."/>
        </authorList>
    </citation>
    <scope>NUCLEOTIDE SEQUENCE [LARGE SCALE GENOMIC DNA]</scope>
    <source>
        <strain evidence="8 9">CGMCC 4.2132</strain>
    </source>
</reference>
<dbReference type="Gene3D" id="3.40.50.920">
    <property type="match status" value="1"/>
</dbReference>
<keyword evidence="9" id="KW-1185">Reference proteome</keyword>
<dbReference type="InterPro" id="IPR009014">
    <property type="entry name" value="Transketo_C/PFOR_II"/>
</dbReference>
<evidence type="ECO:0000313" key="9">
    <source>
        <dbReference type="Proteomes" id="UP000198282"/>
    </source>
</evidence>
<keyword evidence="4 5" id="KW-0456">Lyase</keyword>
<dbReference type="InterPro" id="IPR005593">
    <property type="entry name" value="Xul5P/Fru6P_PKetolase"/>
</dbReference>
<dbReference type="Gene3D" id="3.40.50.970">
    <property type="match status" value="2"/>
</dbReference>
<dbReference type="NCBIfam" id="NF003619">
    <property type="entry name" value="PRK05261.1-4"/>
    <property type="match status" value="1"/>
</dbReference>
<evidence type="ECO:0000256" key="5">
    <source>
        <dbReference type="HAMAP-Rule" id="MF_01403"/>
    </source>
</evidence>
<dbReference type="InterPro" id="IPR019789">
    <property type="entry name" value="Xul5P/Fru6P_PKetolase_ThDP_BS"/>
</dbReference>
<dbReference type="SUPFAM" id="SSF52518">
    <property type="entry name" value="Thiamin diphosphate-binding fold (THDP-binding)"/>
    <property type="match status" value="2"/>
</dbReference>
<comment type="cofactor">
    <cofactor evidence="1 5">
        <name>thiamine diphosphate</name>
        <dbReference type="ChEBI" id="CHEBI:58937"/>
    </cofactor>
</comment>
<dbReference type="NCBIfam" id="NF003617">
    <property type="entry name" value="PRK05261.1-2"/>
    <property type="match status" value="1"/>
</dbReference>
<feature type="domain" description="Xylulose 5-phosphate/Fructose 6-phosphate phosphoketolase C-terminal" evidence="6">
    <location>
        <begin position="563"/>
        <end position="764"/>
    </location>
</feature>
<dbReference type="NCBIfam" id="NF003621">
    <property type="entry name" value="PRK05261.1-6"/>
    <property type="match status" value="1"/>
</dbReference>
<dbReference type="PANTHER" id="PTHR31273:SF0">
    <property type="entry name" value="PHOSPHOKETOLASE-RELATED"/>
    <property type="match status" value="1"/>
</dbReference>
<proteinExistence type="inferred from homology"/>
<evidence type="ECO:0000256" key="1">
    <source>
        <dbReference type="ARBA" id="ARBA00001964"/>
    </source>
</evidence>
<gene>
    <name evidence="8" type="ORF">SAMN05216276_102164</name>
</gene>
<dbReference type="AlphaFoldDB" id="A0A239J186"/>
<dbReference type="EMBL" id="FZOD01000021">
    <property type="protein sequence ID" value="SNS99525.1"/>
    <property type="molecule type" value="Genomic_DNA"/>
</dbReference>
<dbReference type="FunFam" id="3.40.50.970:FF:000091">
    <property type="entry name" value="Xylulose-5-phosphate/fructose-6-phosphate phosphoketolase"/>
    <property type="match status" value="1"/>
</dbReference>
<dbReference type="GO" id="GO:0000287">
    <property type="term" value="F:magnesium ion binding"/>
    <property type="evidence" value="ECO:0007669"/>
    <property type="project" value="UniProtKB-ARBA"/>
</dbReference>
<dbReference type="Pfam" id="PF03894">
    <property type="entry name" value="XFP"/>
    <property type="match status" value="1"/>
</dbReference>
<evidence type="ECO:0000256" key="3">
    <source>
        <dbReference type="ARBA" id="ARBA00023052"/>
    </source>
</evidence>
<comment type="similarity">
    <text evidence="2 5">Belongs to the XFP family.</text>
</comment>
<dbReference type="InterPro" id="IPR023962">
    <property type="entry name" value="Phosphoketolase"/>
</dbReference>
<dbReference type="InterPro" id="IPR018970">
    <property type="entry name" value="Xul5P/Fru6P_PKetolase_N"/>
</dbReference>
<dbReference type="Pfam" id="PF09363">
    <property type="entry name" value="XFP_C"/>
    <property type="match status" value="1"/>
</dbReference>
<dbReference type="PROSITE" id="PS60002">
    <property type="entry name" value="PHOSPHOKETOLASE_1"/>
    <property type="match status" value="1"/>
</dbReference>
<protein>
    <recommendedName>
        <fullName evidence="5">Probable phosphoketolase</fullName>
        <ecNumber evidence="5">4.1.2.-</ecNumber>
    </recommendedName>
</protein>
<sequence>MDALAHIDAYWRAANYLSVGQIYLLDNPLLTEPLQPGHIKPRLLGHWGTTPGLNFCFAHLNRIIADRDQDMIYVAGPGHGGPAAVAHAWLEGSYTEKYPDISRDAEGMRRLFRQFSFPGGIPSHVAPETPGSIHEGGELGYSLAHAYGAAFDNPHLVVACVIGDGEAETGPLAASWHSGKFRDPGRDGAVLPILHLNGYKIANPTVLARIPEEELIKLMQGYGFRPHVVAGDDPSAVHQIMAETLDTVFDEIAEGGRPPMIILRTPKGWTGPKEVDGLPVEGTWRAHQVPLAAVRDNADHRAMLERWMRSYRPEELFDAEGRPIAEILRTVPEGPRRMSASPHANGGELLRPLTLPDFREHAVEVKAPASTFSEPTRVLGRFLRDVITANPDNFRLMGPDETTSNRLQAVFEVTGRAWNAETLPTDEHLAPDGRVMEVLSEHLCQGWLEGYLLTGRHGLFNCYEAFIHIVDAMFNQHAKWLESSKRIPWRRPVASLNYLLSSHVWRQDHNGFSHQDPGFLDVVMNKKASVVRVYLPPDANTLLSTADHCLRSRDYVNVIVAGKQPVLDLFTMDEAVAHCTRGLGILEWASTDVGSDPDVVLACAGDVPTLETLAAAAILREHLPELKVRVVNVVDLMRLQQPSEHPHGLADAEFDALFTADRPVIFDFHGYPWLIHRLVYRRAGHHNFHVRGYKEEGTTTTPFDMAMLNDIDRFHLVMDVIDRVPGPSAGAAHLRRHMVDERLRARAHTREYGEDPAEIRDWAWPY</sequence>
<name>A0A239J186_9ACTN</name>
<dbReference type="PIRSF" id="PIRSF017245">
    <property type="entry name" value="Phosphoketolase"/>
    <property type="match status" value="1"/>
</dbReference>
<keyword evidence="3 5" id="KW-0786">Thiamine pyrophosphate</keyword>
<dbReference type="EC" id="4.1.2.-" evidence="5"/>
<dbReference type="InterPro" id="IPR029061">
    <property type="entry name" value="THDP-binding"/>
</dbReference>
<dbReference type="Pfam" id="PF09364">
    <property type="entry name" value="XFP_N"/>
    <property type="match status" value="1"/>
</dbReference>
<dbReference type="SUPFAM" id="SSF52922">
    <property type="entry name" value="TK C-terminal domain-like"/>
    <property type="match status" value="1"/>
</dbReference>
<evidence type="ECO:0000256" key="4">
    <source>
        <dbReference type="ARBA" id="ARBA00023239"/>
    </source>
</evidence>
<evidence type="ECO:0000313" key="8">
    <source>
        <dbReference type="EMBL" id="SNS99525.1"/>
    </source>
</evidence>
<dbReference type="RefSeq" id="WP_089209191.1">
    <property type="nucleotide sequence ID" value="NZ_FZOD01000021.1"/>
</dbReference>
<dbReference type="InterPro" id="IPR018969">
    <property type="entry name" value="Xul5P/Fru6P_PKetolase_C"/>
</dbReference>
<accession>A0A239J186</accession>
<dbReference type="PANTHER" id="PTHR31273">
    <property type="entry name" value="PHOSPHOKETOLASE-RELATED"/>
    <property type="match status" value="1"/>
</dbReference>
<dbReference type="HAMAP" id="MF_01403">
    <property type="entry name" value="Phosphoketolase"/>
    <property type="match status" value="1"/>
</dbReference>
<dbReference type="InterPro" id="IPR019790">
    <property type="entry name" value="Xul5P/Fru6P_PKetolase_CS"/>
</dbReference>
<evidence type="ECO:0000259" key="6">
    <source>
        <dbReference type="Pfam" id="PF09363"/>
    </source>
</evidence>
<dbReference type="Proteomes" id="UP000198282">
    <property type="component" value="Unassembled WGS sequence"/>
</dbReference>
<dbReference type="OrthoDB" id="9768449at2"/>
<dbReference type="GO" id="GO:0005975">
    <property type="term" value="P:carbohydrate metabolic process"/>
    <property type="evidence" value="ECO:0007669"/>
    <property type="project" value="InterPro"/>
</dbReference>
<evidence type="ECO:0000256" key="2">
    <source>
        <dbReference type="ARBA" id="ARBA00005623"/>
    </source>
</evidence>
<feature type="domain" description="Xylulose 5-phosphate/Fructose 6-phosphate phosphoketolase N-terminal" evidence="7">
    <location>
        <begin position="3"/>
        <end position="348"/>
    </location>
</feature>
<organism evidence="8 9">
    <name type="scientific">Streptosporangium subroseum</name>
    <dbReference type="NCBI Taxonomy" id="106412"/>
    <lineage>
        <taxon>Bacteria</taxon>
        <taxon>Bacillati</taxon>
        <taxon>Actinomycetota</taxon>
        <taxon>Actinomycetes</taxon>
        <taxon>Streptosporangiales</taxon>
        <taxon>Streptosporangiaceae</taxon>
        <taxon>Streptosporangium</taxon>
    </lineage>
</organism>
<dbReference type="GO" id="GO:0016832">
    <property type="term" value="F:aldehyde-lyase activity"/>
    <property type="evidence" value="ECO:0007669"/>
    <property type="project" value="UniProtKB-UniRule"/>
</dbReference>
<evidence type="ECO:0000259" key="7">
    <source>
        <dbReference type="Pfam" id="PF09364"/>
    </source>
</evidence>